<dbReference type="PANTHER" id="PTHR19378:SF0">
    <property type="entry name" value="HAUS AUGMIN-LIKE COMPLEX SUBUNIT 3"/>
    <property type="match status" value="1"/>
</dbReference>
<keyword evidence="7 10" id="KW-0175">Coiled coil</keyword>
<accession>A0A7M7T3M9</accession>
<dbReference type="KEGG" id="spu:583283"/>
<dbReference type="AlphaFoldDB" id="A0A7M7T3M9"/>
<dbReference type="PRINTS" id="PR02089">
    <property type="entry name" value="HAUSAUGMINL3"/>
</dbReference>
<evidence type="ECO:0000256" key="3">
    <source>
        <dbReference type="ARBA" id="ARBA00022490"/>
    </source>
</evidence>
<dbReference type="GO" id="GO:0051301">
    <property type="term" value="P:cell division"/>
    <property type="evidence" value="ECO:0007669"/>
    <property type="project" value="UniProtKB-KW"/>
</dbReference>
<keyword evidence="6" id="KW-0498">Mitosis</keyword>
<organism evidence="12 13">
    <name type="scientific">Strongylocentrotus purpuratus</name>
    <name type="common">Purple sea urchin</name>
    <dbReference type="NCBI Taxonomy" id="7668"/>
    <lineage>
        <taxon>Eukaryota</taxon>
        <taxon>Metazoa</taxon>
        <taxon>Echinodermata</taxon>
        <taxon>Eleutherozoa</taxon>
        <taxon>Echinozoa</taxon>
        <taxon>Echinoidea</taxon>
        <taxon>Euechinoidea</taxon>
        <taxon>Echinacea</taxon>
        <taxon>Camarodonta</taxon>
        <taxon>Echinidea</taxon>
        <taxon>Strongylocentrotidae</taxon>
        <taxon>Strongylocentrotus</taxon>
    </lineage>
</organism>
<dbReference type="EnsemblMetazoa" id="XM_030995573">
    <property type="protein sequence ID" value="XP_030851433"/>
    <property type="gene ID" value="LOC583283"/>
</dbReference>
<comment type="subcellular location">
    <subcellularLocation>
        <location evidence="1">Cytoplasm</location>
        <location evidence="1">Cytoskeleton</location>
        <location evidence="1">Spindle</location>
    </subcellularLocation>
</comment>
<dbReference type="InterPro" id="IPR032733">
    <property type="entry name" value="HAUS3_N"/>
</dbReference>
<evidence type="ECO:0000256" key="6">
    <source>
        <dbReference type="ARBA" id="ARBA00022776"/>
    </source>
</evidence>
<feature type="domain" description="HAUS augmin-like complex subunit 3 N-terminal" evidence="11">
    <location>
        <begin position="29"/>
        <end position="282"/>
    </location>
</feature>
<evidence type="ECO:0000256" key="7">
    <source>
        <dbReference type="ARBA" id="ARBA00023054"/>
    </source>
</evidence>
<evidence type="ECO:0000256" key="8">
    <source>
        <dbReference type="ARBA" id="ARBA00023212"/>
    </source>
</evidence>
<dbReference type="OrthoDB" id="2159690at2759"/>
<keyword evidence="4" id="KW-0132">Cell division</keyword>
<evidence type="ECO:0000256" key="1">
    <source>
        <dbReference type="ARBA" id="ARBA00004186"/>
    </source>
</evidence>
<dbReference type="GO" id="GO:0070652">
    <property type="term" value="C:HAUS complex"/>
    <property type="evidence" value="ECO:0000318"/>
    <property type="project" value="GO_Central"/>
</dbReference>
<evidence type="ECO:0000313" key="13">
    <source>
        <dbReference type="Proteomes" id="UP000007110"/>
    </source>
</evidence>
<keyword evidence="13" id="KW-1185">Reference proteome</keyword>
<keyword evidence="8" id="KW-0206">Cytoskeleton</keyword>
<evidence type="ECO:0000256" key="2">
    <source>
        <dbReference type="ARBA" id="ARBA00009645"/>
    </source>
</evidence>
<proteinExistence type="inferred from homology"/>
<reference evidence="13" key="1">
    <citation type="submission" date="2015-02" db="EMBL/GenBank/DDBJ databases">
        <title>Genome sequencing for Strongylocentrotus purpuratus.</title>
        <authorList>
            <person name="Murali S."/>
            <person name="Liu Y."/>
            <person name="Vee V."/>
            <person name="English A."/>
            <person name="Wang M."/>
            <person name="Skinner E."/>
            <person name="Han Y."/>
            <person name="Muzny D.M."/>
            <person name="Worley K.C."/>
            <person name="Gibbs R.A."/>
        </authorList>
    </citation>
    <scope>NUCLEOTIDE SEQUENCE</scope>
</reference>
<dbReference type="GO" id="GO:0005874">
    <property type="term" value="C:microtubule"/>
    <property type="evidence" value="ECO:0007669"/>
    <property type="project" value="UniProtKB-KW"/>
</dbReference>
<dbReference type="PANTHER" id="PTHR19378">
    <property type="entry name" value="GOLGIN- RELATED"/>
    <property type="match status" value="1"/>
</dbReference>
<dbReference type="Proteomes" id="UP000007110">
    <property type="component" value="Unassembled WGS sequence"/>
</dbReference>
<sequence length="610" mass="69759">MNDGRKLKETLKRLDYPEAQELQAEAFDWLFENDAVAPFLDWFIDNVGPANVLSRQELAEFHTLESSGDGVLEGEKLNTALRSSNTGDEDDLSPEKLKDDIEAMEEELHRAQKNRKSLLQLRNKLSLHHTSLTHQLTKLTPVESQTESQYKNMLENSQEDNFKVNTSLDDLNKTITELVALSTKSLDTQHAPFMSQQPLQAFHQSEESYTQALKQFTKRQFFEGIAQLAGHNEGSRYELLEVSEPGSLVIRGEQCHVTEADCEELARLKTLYPTSQRGYMKALLEESRVTAAHRLAEKRLDSISHQLYPRDVHSLSEKLEQCERQKNAALNQAVQIWESEIPRLLEVNASLQATHILSGDYNLKIARQDYFTSKQDKLIELLSVQRARKEFLDMAYEVEAHHHRATHRLMTASTKLLQQDLTMHHRSMGFLSDPDLNINTETRSTVDSRDQTVNRLHEMIGLGGKQEQQLFLTYSGLLEDSRVFVNRLSSLRDNLRLAWDSQEGRLASLERNLTQCENMVYAGSTTKDGQPVLTPPAILDGIAQLEKMLEDLTQGMMDLMGDYNNKLKTLKSDPLLSEQRQLFVYFFTEPVQLKRQLQSLSQQLQALTIS</sequence>
<dbReference type="GO" id="GO:0005815">
    <property type="term" value="C:microtubule organizing center"/>
    <property type="evidence" value="ECO:0000318"/>
    <property type="project" value="GO_Central"/>
</dbReference>
<dbReference type="GeneID" id="583283"/>
<evidence type="ECO:0000259" key="11">
    <source>
        <dbReference type="Pfam" id="PF14932"/>
    </source>
</evidence>
<protein>
    <recommendedName>
        <fullName evidence="11">HAUS augmin-like complex subunit 3 N-terminal domain-containing protein</fullName>
    </recommendedName>
</protein>
<dbReference type="GO" id="GO:0031023">
    <property type="term" value="P:microtubule organizing center organization"/>
    <property type="evidence" value="ECO:0000318"/>
    <property type="project" value="GO_Central"/>
</dbReference>
<dbReference type="OMA" id="CEINSSC"/>
<dbReference type="InParanoid" id="A0A7M7T3M9"/>
<dbReference type="GO" id="GO:0051225">
    <property type="term" value="P:spindle assembly"/>
    <property type="evidence" value="ECO:0000318"/>
    <property type="project" value="GO_Central"/>
</dbReference>
<comment type="similarity">
    <text evidence="2">Belongs to the HAUS3 family.</text>
</comment>
<dbReference type="RefSeq" id="XP_030851433.1">
    <property type="nucleotide sequence ID" value="XM_030995573.1"/>
</dbReference>
<reference evidence="12" key="2">
    <citation type="submission" date="2021-01" db="UniProtKB">
        <authorList>
            <consortium name="EnsemblMetazoa"/>
        </authorList>
    </citation>
    <scope>IDENTIFICATION</scope>
</reference>
<dbReference type="GO" id="GO:0072686">
    <property type="term" value="C:mitotic spindle"/>
    <property type="evidence" value="ECO:0000318"/>
    <property type="project" value="GO_Central"/>
</dbReference>
<dbReference type="InterPro" id="IPR026206">
    <property type="entry name" value="HAUS3"/>
</dbReference>
<keyword evidence="5" id="KW-0493">Microtubule</keyword>
<evidence type="ECO:0000256" key="5">
    <source>
        <dbReference type="ARBA" id="ARBA00022701"/>
    </source>
</evidence>
<evidence type="ECO:0000256" key="4">
    <source>
        <dbReference type="ARBA" id="ARBA00022618"/>
    </source>
</evidence>
<evidence type="ECO:0000256" key="10">
    <source>
        <dbReference type="SAM" id="Coils"/>
    </source>
</evidence>
<feature type="coiled-coil region" evidence="10">
    <location>
        <begin position="94"/>
        <end position="121"/>
    </location>
</feature>
<dbReference type="Pfam" id="PF14932">
    <property type="entry name" value="HAUS-augmin3"/>
    <property type="match status" value="1"/>
</dbReference>
<evidence type="ECO:0000256" key="9">
    <source>
        <dbReference type="ARBA" id="ARBA00023306"/>
    </source>
</evidence>
<name>A0A7M7T3M9_STRPU</name>
<keyword evidence="3" id="KW-0963">Cytoplasm</keyword>
<evidence type="ECO:0000313" key="12">
    <source>
        <dbReference type="EnsemblMetazoa" id="XP_030851433"/>
    </source>
</evidence>
<keyword evidence="9" id="KW-0131">Cell cycle</keyword>